<dbReference type="InterPro" id="IPR046348">
    <property type="entry name" value="SIS_dom_sf"/>
</dbReference>
<dbReference type="Gene3D" id="3.40.50.10490">
    <property type="entry name" value="Glucose-6-phosphate isomerase like protein, domain 1"/>
    <property type="match status" value="2"/>
</dbReference>
<dbReference type="RefSeq" id="WP_394833510.1">
    <property type="nucleotide sequence ID" value="NZ_CP089929.1"/>
</dbReference>
<comment type="similarity">
    <text evidence="2 7 8">Belongs to the GPI family.</text>
</comment>
<evidence type="ECO:0000256" key="2">
    <source>
        <dbReference type="ARBA" id="ARBA00006604"/>
    </source>
</evidence>
<evidence type="ECO:0000256" key="1">
    <source>
        <dbReference type="ARBA" id="ARBA00004926"/>
    </source>
</evidence>
<reference evidence="9" key="1">
    <citation type="submission" date="2021-12" db="EMBL/GenBank/DDBJ databases">
        <title>Discovery of the Pendulisporaceae a myxobacterial family with distinct sporulation behavior and unique specialized metabolism.</title>
        <authorList>
            <person name="Garcia R."/>
            <person name="Popoff A."/>
            <person name="Bader C.D."/>
            <person name="Loehr J."/>
            <person name="Walesch S."/>
            <person name="Walt C."/>
            <person name="Boldt J."/>
            <person name="Bunk B."/>
            <person name="Haeckl F.J.F.P.J."/>
            <person name="Gunesch A.P."/>
            <person name="Birkelbach J."/>
            <person name="Nuebel U."/>
            <person name="Pietschmann T."/>
            <person name="Bach T."/>
            <person name="Mueller R."/>
        </authorList>
    </citation>
    <scope>NUCLEOTIDE SEQUENCE</scope>
    <source>
        <strain evidence="9">MSr11367</strain>
    </source>
</reference>
<dbReference type="PROSITE" id="PS51463">
    <property type="entry name" value="P_GLUCOSE_ISOMERASE_3"/>
    <property type="match status" value="1"/>
</dbReference>
<evidence type="ECO:0000313" key="10">
    <source>
        <dbReference type="Proteomes" id="UP001374803"/>
    </source>
</evidence>
<proteinExistence type="inferred from homology"/>
<dbReference type="Pfam" id="PF00342">
    <property type="entry name" value="PGI"/>
    <property type="match status" value="1"/>
</dbReference>
<dbReference type="SUPFAM" id="SSF53697">
    <property type="entry name" value="SIS domain"/>
    <property type="match status" value="1"/>
</dbReference>
<dbReference type="PRINTS" id="PR00662">
    <property type="entry name" value="G6PISOMERASE"/>
</dbReference>
<gene>
    <name evidence="7 9" type="primary">pgi</name>
    <name evidence="9" type="ORF">LVJ94_44085</name>
</gene>
<keyword evidence="5 7" id="KW-0413">Isomerase</keyword>
<dbReference type="Proteomes" id="UP001374803">
    <property type="component" value="Chromosome"/>
</dbReference>
<feature type="active site" evidence="7">
    <location>
        <position position="517"/>
    </location>
</feature>
<dbReference type="PANTHER" id="PTHR11469:SF1">
    <property type="entry name" value="GLUCOSE-6-PHOSPHATE ISOMERASE"/>
    <property type="match status" value="1"/>
</dbReference>
<evidence type="ECO:0000256" key="3">
    <source>
        <dbReference type="ARBA" id="ARBA00022432"/>
    </source>
</evidence>
<evidence type="ECO:0000256" key="4">
    <source>
        <dbReference type="ARBA" id="ARBA00023152"/>
    </source>
</evidence>
<feature type="active site" description="Proton donor" evidence="7">
    <location>
        <position position="354"/>
    </location>
</feature>
<evidence type="ECO:0000256" key="8">
    <source>
        <dbReference type="RuleBase" id="RU000612"/>
    </source>
</evidence>
<protein>
    <recommendedName>
        <fullName evidence="7">Glucose-6-phosphate isomerase</fullName>
        <shortName evidence="7">GPI</shortName>
        <ecNumber evidence="7">5.3.1.9</ecNumber>
    </recommendedName>
    <alternativeName>
        <fullName evidence="7">Phosphoglucose isomerase</fullName>
        <shortName evidence="7">PGI</shortName>
    </alternativeName>
    <alternativeName>
        <fullName evidence="7">Phosphohexose isomerase</fullName>
        <shortName evidence="7">PHI</shortName>
    </alternativeName>
</protein>
<dbReference type="HAMAP" id="MF_00473">
    <property type="entry name" value="G6P_isomerase"/>
    <property type="match status" value="1"/>
</dbReference>
<dbReference type="NCBIfam" id="NF001211">
    <property type="entry name" value="PRK00179.1"/>
    <property type="match status" value="1"/>
</dbReference>
<comment type="pathway">
    <text evidence="7">Carbohydrate biosynthesis; gluconeogenesis.</text>
</comment>
<comment type="catalytic activity">
    <reaction evidence="6 7 8">
        <text>alpha-D-glucose 6-phosphate = beta-D-fructose 6-phosphate</text>
        <dbReference type="Rhea" id="RHEA:11816"/>
        <dbReference type="ChEBI" id="CHEBI:57634"/>
        <dbReference type="ChEBI" id="CHEBI:58225"/>
        <dbReference type="EC" id="5.3.1.9"/>
    </reaction>
</comment>
<evidence type="ECO:0000313" key="9">
    <source>
        <dbReference type="EMBL" id="WXB03875.1"/>
    </source>
</evidence>
<dbReference type="InterPro" id="IPR001672">
    <property type="entry name" value="G6P_Isomerase"/>
</dbReference>
<comment type="pathway">
    <text evidence="1 7 8">Carbohydrate degradation; glycolysis; D-glyceraldehyde 3-phosphate and glycerone phosphate from D-glucose: step 2/4.</text>
</comment>
<dbReference type="PROSITE" id="PS00765">
    <property type="entry name" value="P_GLUCOSE_ISOMERASE_1"/>
    <property type="match status" value="1"/>
</dbReference>
<name>A0ABZ2KZ80_9BACT</name>
<keyword evidence="7" id="KW-0963">Cytoplasm</keyword>
<keyword evidence="10" id="KW-1185">Reference proteome</keyword>
<dbReference type="EMBL" id="CP089983">
    <property type="protein sequence ID" value="WXB03875.1"/>
    <property type="molecule type" value="Genomic_DNA"/>
</dbReference>
<dbReference type="InterPro" id="IPR023096">
    <property type="entry name" value="G6P_Isomerase_C"/>
</dbReference>
<sequence length="559" mass="62586">MNERLTESPAWRALAEHSAEIRDVTILSLFSDEKRFERLSRRHEDLLLDFSKNRVQDKTLKLLFALARQADVEGWRDRMFAGEKINGTEGRAVLHVALRNRSNRPIVVDGKDVMPEVNAVLAKMRGFTERVRSGAWTGFTGKRITDIVNIGIGGSDLGPVMVTEALRPYWQQGLSTHFVSNVDGTHLVETVKPLDPETTLFIVASKTFTTQETLMNARSARAWLLERLGGDERAVAKHFVAVSTASAEVAKFGIDTENMFPFWDWVGGRYSLWSAIGLSIATVIGMDRFEELLGGAHAIDEHFRTAPLEENIPAILALLGVWYSNFHGAQTHAILPYDQYLHRFSAYFQQGDMESNGKRVDRQGRPITDYTTGPIVWGEPGTNGQHAFYQLLHQGTRLVPIDFLAPLESQNPITWGGEHHKVLLANCFAQAEALMRGKTEEQARAELEARGTPEDKIAALAPHKTFPGNRPSNTILFEKLTPRTLGKLVAIYEHKIFTQGIVWNIYSFDQWGVELGKELAKKIEPELVPGKDDGPAKHDPSTSGLINHYRAFLGARTRT</sequence>
<dbReference type="InterPro" id="IPR018189">
    <property type="entry name" value="Phosphoglucose_isomerase_CS"/>
</dbReference>
<keyword evidence="4 7" id="KW-0324">Glycolysis</keyword>
<feature type="active site" evidence="7">
    <location>
        <position position="386"/>
    </location>
</feature>
<dbReference type="CDD" id="cd05015">
    <property type="entry name" value="SIS_PGI_1"/>
    <property type="match status" value="1"/>
</dbReference>
<organism evidence="9 10">
    <name type="scientific">Pendulispora rubella</name>
    <dbReference type="NCBI Taxonomy" id="2741070"/>
    <lineage>
        <taxon>Bacteria</taxon>
        <taxon>Pseudomonadati</taxon>
        <taxon>Myxococcota</taxon>
        <taxon>Myxococcia</taxon>
        <taxon>Myxococcales</taxon>
        <taxon>Sorangiineae</taxon>
        <taxon>Pendulisporaceae</taxon>
        <taxon>Pendulispora</taxon>
    </lineage>
</organism>
<dbReference type="CDD" id="cd05016">
    <property type="entry name" value="SIS_PGI_2"/>
    <property type="match status" value="1"/>
</dbReference>
<comment type="function">
    <text evidence="7">Catalyzes the reversible isomerization of glucose-6-phosphate to fructose-6-phosphate.</text>
</comment>
<accession>A0ABZ2KZ80</accession>
<dbReference type="Gene3D" id="1.10.1390.10">
    <property type="match status" value="1"/>
</dbReference>
<evidence type="ECO:0000256" key="5">
    <source>
        <dbReference type="ARBA" id="ARBA00023235"/>
    </source>
</evidence>
<dbReference type="InterPro" id="IPR035482">
    <property type="entry name" value="SIS_PGI_2"/>
</dbReference>
<comment type="subcellular location">
    <subcellularLocation>
        <location evidence="7">Cytoplasm</location>
    </subcellularLocation>
</comment>
<keyword evidence="3 7" id="KW-0312">Gluconeogenesis</keyword>
<dbReference type="GO" id="GO:0004347">
    <property type="term" value="F:glucose-6-phosphate isomerase activity"/>
    <property type="evidence" value="ECO:0007669"/>
    <property type="project" value="UniProtKB-EC"/>
</dbReference>
<dbReference type="PROSITE" id="PS00174">
    <property type="entry name" value="P_GLUCOSE_ISOMERASE_2"/>
    <property type="match status" value="1"/>
</dbReference>
<dbReference type="PANTHER" id="PTHR11469">
    <property type="entry name" value="GLUCOSE-6-PHOSPHATE ISOMERASE"/>
    <property type="match status" value="1"/>
</dbReference>
<dbReference type="EC" id="5.3.1.9" evidence="7"/>
<evidence type="ECO:0000256" key="7">
    <source>
        <dbReference type="HAMAP-Rule" id="MF_00473"/>
    </source>
</evidence>
<evidence type="ECO:0000256" key="6">
    <source>
        <dbReference type="ARBA" id="ARBA00029321"/>
    </source>
</evidence>
<dbReference type="InterPro" id="IPR035476">
    <property type="entry name" value="SIS_PGI_1"/>
</dbReference>